<name>A0A2I0UH67_LIMLA</name>
<evidence type="ECO:0000313" key="2">
    <source>
        <dbReference type="Proteomes" id="UP000233556"/>
    </source>
</evidence>
<gene>
    <name evidence="1" type="ORF">llap_4318</name>
</gene>
<keyword evidence="2" id="KW-1185">Reference proteome</keyword>
<protein>
    <submittedName>
        <fullName evidence="1">Uncharacterized protein</fullName>
    </submittedName>
</protein>
<dbReference type="PANTHER" id="PTHR33332">
    <property type="entry name" value="REVERSE TRANSCRIPTASE DOMAIN-CONTAINING PROTEIN"/>
    <property type="match status" value="1"/>
</dbReference>
<dbReference type="OrthoDB" id="416454at2759"/>
<sequence>MSWQCALPAQKANRILGCIPSSMASRVREVILPFYSALMRPHLECCIQLWSPQHRKDMDLLEQVQWRATKMIRGFEHLSYEKRLRQQLICMENQIFSSHVNEKGMIFKDHKKKDELDVSDKINCYQNHVNIKVADLKYENCAFLQQQGYLFLNIGGRTGFIMFIFDFRKVEDCFKLPLLEFALPFMTQASLADLRAC</sequence>
<evidence type="ECO:0000313" key="1">
    <source>
        <dbReference type="EMBL" id="PKU45374.1"/>
    </source>
</evidence>
<dbReference type="Proteomes" id="UP000233556">
    <property type="component" value="Unassembled WGS sequence"/>
</dbReference>
<accession>A0A2I0UH67</accession>
<dbReference type="EMBL" id="KZ505763">
    <property type="protein sequence ID" value="PKU45374.1"/>
    <property type="molecule type" value="Genomic_DNA"/>
</dbReference>
<dbReference type="AlphaFoldDB" id="A0A2I0UH67"/>
<reference evidence="2" key="2">
    <citation type="submission" date="2017-12" db="EMBL/GenBank/DDBJ databases">
        <title>Genome sequence of the Bar-tailed Godwit (Limosa lapponica baueri).</title>
        <authorList>
            <person name="Lima N.C.B."/>
            <person name="Parody-Merino A.M."/>
            <person name="Battley P.F."/>
            <person name="Fidler A.E."/>
            <person name="Prosdocimi F."/>
        </authorList>
    </citation>
    <scope>NUCLEOTIDE SEQUENCE [LARGE SCALE GENOMIC DNA]</scope>
</reference>
<proteinExistence type="predicted"/>
<reference evidence="2" key="1">
    <citation type="submission" date="2017-11" db="EMBL/GenBank/DDBJ databases">
        <authorList>
            <person name="Lima N.C."/>
            <person name="Parody-Merino A.M."/>
            <person name="Battley P.F."/>
            <person name="Fidler A.E."/>
            <person name="Prosdocimi F."/>
        </authorList>
    </citation>
    <scope>NUCLEOTIDE SEQUENCE [LARGE SCALE GENOMIC DNA]</scope>
</reference>
<organism evidence="1 2">
    <name type="scientific">Limosa lapponica baueri</name>
    <dbReference type="NCBI Taxonomy" id="1758121"/>
    <lineage>
        <taxon>Eukaryota</taxon>
        <taxon>Metazoa</taxon>
        <taxon>Chordata</taxon>
        <taxon>Craniata</taxon>
        <taxon>Vertebrata</taxon>
        <taxon>Euteleostomi</taxon>
        <taxon>Archelosauria</taxon>
        <taxon>Archosauria</taxon>
        <taxon>Dinosauria</taxon>
        <taxon>Saurischia</taxon>
        <taxon>Theropoda</taxon>
        <taxon>Coelurosauria</taxon>
        <taxon>Aves</taxon>
        <taxon>Neognathae</taxon>
        <taxon>Neoaves</taxon>
        <taxon>Charadriiformes</taxon>
        <taxon>Scolopacidae</taxon>
        <taxon>Limosa</taxon>
    </lineage>
</organism>